<keyword evidence="4 5" id="KW-0472">Membrane</keyword>
<dbReference type="GO" id="GO:0070941">
    <property type="term" value="P:eisosome assembly"/>
    <property type="evidence" value="ECO:0007669"/>
    <property type="project" value="TreeGrafter"/>
</dbReference>
<feature type="domain" description="MARVEL" evidence="7">
    <location>
        <begin position="6"/>
        <end position="167"/>
    </location>
</feature>
<evidence type="ECO:0000256" key="3">
    <source>
        <dbReference type="ARBA" id="ARBA00022989"/>
    </source>
</evidence>
<gene>
    <name evidence="8" type="ORF">KHLLAP_LOCUS10189</name>
</gene>
<dbReference type="PANTHER" id="PTHR28165">
    <property type="entry name" value="NON-CLASSICAL EXPORT PROTEIN 2-RELATED"/>
    <property type="match status" value="1"/>
</dbReference>
<evidence type="ECO:0000256" key="4">
    <source>
        <dbReference type="ARBA" id="ARBA00023136"/>
    </source>
</evidence>
<evidence type="ECO:0000256" key="2">
    <source>
        <dbReference type="ARBA" id="ARBA00022692"/>
    </source>
</evidence>
<organism evidence="8 9">
    <name type="scientific">Anthostomella pinea</name>
    <dbReference type="NCBI Taxonomy" id="933095"/>
    <lineage>
        <taxon>Eukaryota</taxon>
        <taxon>Fungi</taxon>
        <taxon>Dikarya</taxon>
        <taxon>Ascomycota</taxon>
        <taxon>Pezizomycotina</taxon>
        <taxon>Sordariomycetes</taxon>
        <taxon>Xylariomycetidae</taxon>
        <taxon>Xylariales</taxon>
        <taxon>Xylariaceae</taxon>
        <taxon>Anthostomella</taxon>
    </lineage>
</organism>
<dbReference type="GO" id="GO:0005886">
    <property type="term" value="C:plasma membrane"/>
    <property type="evidence" value="ECO:0007669"/>
    <property type="project" value="TreeGrafter"/>
</dbReference>
<keyword evidence="3 5" id="KW-1133">Transmembrane helix</keyword>
<feature type="chain" id="PRO_5042504805" evidence="6">
    <location>
        <begin position="31"/>
        <end position="187"/>
    </location>
</feature>
<feature type="signal peptide" evidence="6">
    <location>
        <begin position="1"/>
        <end position="30"/>
    </location>
</feature>
<feature type="transmembrane region" description="Helical" evidence="5">
    <location>
        <begin position="156"/>
        <end position="175"/>
    </location>
</feature>
<comment type="subcellular location">
    <subcellularLocation>
        <location evidence="1">Membrane</location>
        <topology evidence="1">Multi-pass membrane protein</topology>
    </subcellularLocation>
</comment>
<protein>
    <submittedName>
        <fullName evidence="8">Uu.00g056210.m01.CDS01</fullName>
    </submittedName>
</protein>
<keyword evidence="9" id="KW-1185">Reference proteome</keyword>
<dbReference type="EMBL" id="CAUWAG010000013">
    <property type="protein sequence ID" value="CAJ2509721.1"/>
    <property type="molecule type" value="Genomic_DNA"/>
</dbReference>
<dbReference type="GO" id="GO:0032126">
    <property type="term" value="C:eisosome"/>
    <property type="evidence" value="ECO:0007669"/>
    <property type="project" value="TreeGrafter"/>
</dbReference>
<evidence type="ECO:0000313" key="8">
    <source>
        <dbReference type="EMBL" id="CAJ2509721.1"/>
    </source>
</evidence>
<evidence type="ECO:0000256" key="6">
    <source>
        <dbReference type="SAM" id="SignalP"/>
    </source>
</evidence>
<evidence type="ECO:0000256" key="1">
    <source>
        <dbReference type="ARBA" id="ARBA00004141"/>
    </source>
</evidence>
<evidence type="ECO:0000313" key="9">
    <source>
        <dbReference type="Proteomes" id="UP001295740"/>
    </source>
</evidence>
<reference evidence="8" key="1">
    <citation type="submission" date="2023-10" db="EMBL/GenBank/DDBJ databases">
        <authorList>
            <person name="Hackl T."/>
        </authorList>
    </citation>
    <scope>NUCLEOTIDE SEQUENCE</scope>
</reference>
<sequence length="187" mass="19545">MLNIAAFALRGFLVLFGAVVLGLSITLAKGQEVGKPPTETSFSSFCGAFGILVSAIGIIAIFVDKIPPTAIMGADALASVFYLAGGIALTVALKDVSSCTSHSAIARGERVGNKLLNGGCLTKDGGLWCYAGSGPGKDEVDDYTPGRCQRVQADYVFQYLAFAFGIAIIATTFFLRRSGSNRSRAFV</sequence>
<name>A0AAI8YJM9_9PEZI</name>
<proteinExistence type="predicted"/>
<keyword evidence="6" id="KW-0732">Signal</keyword>
<dbReference type="Pfam" id="PF01284">
    <property type="entry name" value="MARVEL"/>
    <property type="match status" value="1"/>
</dbReference>
<dbReference type="InterPro" id="IPR052649">
    <property type="entry name" value="NCE102-like"/>
</dbReference>
<evidence type="ECO:0000256" key="5">
    <source>
        <dbReference type="SAM" id="Phobius"/>
    </source>
</evidence>
<keyword evidence="2 5" id="KW-0812">Transmembrane</keyword>
<comment type="caution">
    <text evidence="8">The sequence shown here is derived from an EMBL/GenBank/DDBJ whole genome shotgun (WGS) entry which is preliminary data.</text>
</comment>
<dbReference type="InterPro" id="IPR008253">
    <property type="entry name" value="Marvel"/>
</dbReference>
<feature type="transmembrane region" description="Helical" evidence="5">
    <location>
        <begin position="70"/>
        <end position="93"/>
    </location>
</feature>
<dbReference type="GO" id="GO:0072659">
    <property type="term" value="P:protein localization to plasma membrane"/>
    <property type="evidence" value="ECO:0007669"/>
    <property type="project" value="TreeGrafter"/>
</dbReference>
<accession>A0AAI8YJM9</accession>
<evidence type="ECO:0000259" key="7">
    <source>
        <dbReference type="Pfam" id="PF01284"/>
    </source>
</evidence>
<dbReference type="AlphaFoldDB" id="A0AAI8YJM9"/>
<dbReference type="Proteomes" id="UP001295740">
    <property type="component" value="Unassembled WGS sequence"/>
</dbReference>
<feature type="transmembrane region" description="Helical" evidence="5">
    <location>
        <begin position="40"/>
        <end position="63"/>
    </location>
</feature>
<dbReference type="PANTHER" id="PTHR28165:SF2">
    <property type="entry name" value="MARVEL DOMAIN-CONTAINING PROTEIN"/>
    <property type="match status" value="1"/>
</dbReference>